<keyword evidence="3" id="KW-1185">Reference proteome</keyword>
<keyword evidence="1" id="KW-1133">Transmembrane helix</keyword>
<evidence type="ECO:0000313" key="2">
    <source>
        <dbReference type="EMBL" id="MCC0099603.1"/>
    </source>
</evidence>
<gene>
    <name evidence="2" type="ORF">K7B10_33450</name>
</gene>
<keyword evidence="1" id="KW-0472">Membrane</keyword>
<name>A0ABS8EEX3_9ACTN</name>
<accession>A0ABS8EEX3</accession>
<proteinExistence type="predicted"/>
<evidence type="ECO:0000313" key="3">
    <source>
        <dbReference type="Proteomes" id="UP001520654"/>
    </source>
</evidence>
<feature type="transmembrane region" description="Helical" evidence="1">
    <location>
        <begin position="12"/>
        <end position="33"/>
    </location>
</feature>
<comment type="caution">
    <text evidence="2">The sequence shown here is derived from an EMBL/GenBank/DDBJ whole genome shotgun (WGS) entry which is preliminary data.</text>
</comment>
<keyword evidence="1" id="KW-0812">Transmembrane</keyword>
<sequence length="64" mass="6414">MTTPRETDQPFLSLHTAVVLVIALLIGCAVGGLSFMGAVPLALCVLAGLTAAGGAVPVLRGLIR</sequence>
<evidence type="ECO:0000256" key="1">
    <source>
        <dbReference type="SAM" id="Phobius"/>
    </source>
</evidence>
<dbReference type="RefSeq" id="WP_229342650.1">
    <property type="nucleotide sequence ID" value="NZ_JAINUL010000001.1"/>
</dbReference>
<organism evidence="2 3">
    <name type="scientific">Streptomyces flavotricini</name>
    <dbReference type="NCBI Taxonomy" id="66888"/>
    <lineage>
        <taxon>Bacteria</taxon>
        <taxon>Bacillati</taxon>
        <taxon>Actinomycetota</taxon>
        <taxon>Actinomycetes</taxon>
        <taxon>Kitasatosporales</taxon>
        <taxon>Streptomycetaceae</taxon>
        <taxon>Streptomyces</taxon>
    </lineage>
</organism>
<protein>
    <submittedName>
        <fullName evidence="2">Uncharacterized protein</fullName>
    </submittedName>
</protein>
<dbReference type="EMBL" id="JAINUL010000001">
    <property type="protein sequence ID" value="MCC0099603.1"/>
    <property type="molecule type" value="Genomic_DNA"/>
</dbReference>
<reference evidence="2 3" key="1">
    <citation type="submission" date="2021-08" db="EMBL/GenBank/DDBJ databases">
        <title>Genomic Architecture of Streptomyces flavotricini NGL1 and Streptomyces erythrochromogenes HMS4 With Differential Plant Beneficial attributes and laccase production capabilities.</title>
        <authorList>
            <person name="Salwan R."/>
            <person name="Kaur R."/>
            <person name="Sharma V."/>
        </authorList>
    </citation>
    <scope>NUCLEOTIDE SEQUENCE [LARGE SCALE GENOMIC DNA]</scope>
    <source>
        <strain evidence="2 3">NGL1</strain>
    </source>
</reference>
<dbReference type="PROSITE" id="PS51257">
    <property type="entry name" value="PROKAR_LIPOPROTEIN"/>
    <property type="match status" value="1"/>
</dbReference>
<feature type="transmembrane region" description="Helical" evidence="1">
    <location>
        <begin position="39"/>
        <end position="59"/>
    </location>
</feature>
<dbReference type="Proteomes" id="UP001520654">
    <property type="component" value="Unassembled WGS sequence"/>
</dbReference>